<dbReference type="Gene3D" id="3.30.300.10">
    <property type="match status" value="1"/>
</dbReference>
<reference evidence="1 2" key="1">
    <citation type="journal article" date="2016" name="Nat. Microbiol.">
        <title>Genomic inference of the metabolism of cosmopolitan subsurface Archaea, Hadesarchaea.</title>
        <authorList>
            <person name="Baker B.J."/>
            <person name="Saw J.H."/>
            <person name="Lind A.E."/>
            <person name="Lazar C.S."/>
            <person name="Hinrichs K.-U."/>
            <person name="Teske A.P."/>
            <person name="Ettema T.J."/>
        </authorList>
    </citation>
    <scope>NUCLEOTIDE SEQUENCE [LARGE SCALE GENOMIC DNA]</scope>
</reference>
<dbReference type="PANTHER" id="PTHR36697:SF1">
    <property type="entry name" value="S-ADENOSYLMETHIONINE SYNTHASE"/>
    <property type="match status" value="1"/>
</dbReference>
<evidence type="ECO:0000313" key="2">
    <source>
        <dbReference type="Proteomes" id="UP000074294"/>
    </source>
</evidence>
<protein>
    <submittedName>
        <fullName evidence="1">S-adenosylmethionine synthetase</fullName>
    </submittedName>
</protein>
<dbReference type="PANTHER" id="PTHR36697">
    <property type="entry name" value="S-ADENOSYLMETHIONINE SYNTHASE"/>
    <property type="match status" value="1"/>
</dbReference>
<dbReference type="Proteomes" id="UP000074294">
    <property type="component" value="Unassembled WGS sequence"/>
</dbReference>
<evidence type="ECO:0000313" key="1">
    <source>
        <dbReference type="EMBL" id="KUO39685.1"/>
    </source>
</evidence>
<dbReference type="AlphaFoldDB" id="A0A147JT53"/>
<sequence length="402" mass="45010">MRNIVVEEIKQVPLVEQNLEIVERKGIGHPDSICDAILDRVSVELCKEYLKRFGVIMHHNTDKSLLVAGKVVTRFGGGEVKEPMLLIFGDRATDEVEGERIDVAKIAIEAAKKWIRSNLRYVDPEKHLRYQVELKPGSAALTDIFRRKGKVLSANDTSAAVGYAPMTPTEEMVLKVERYLNSKKFKKEFPESGEDIKVMGFRKNNDLSLMIGMAFVDRHVKDERDYFRKKDEILEQTRRFVEENSDFNKVDLKLNTLDTPGRGVDGVYLTVLGTSADGADSGQVGRGNRSNGVIPLNRHVGSEAAAGKNPVSHVGKIYNLLTHKIANEIYRKVDGLSEVYVWLVSQIGSPIDQPAIAAARVLTKPGVKLESVKKEIFETIEKELENINEFTKCLARGDFPVC</sequence>
<comment type="caution">
    <text evidence="1">The sequence shown here is derived from an EMBL/GenBank/DDBJ whole genome shotgun (WGS) entry which is preliminary data.</text>
</comment>
<dbReference type="Pfam" id="PF01941">
    <property type="entry name" value="AdoMet_Synthase"/>
    <property type="match status" value="1"/>
</dbReference>
<organism evidence="1 2">
    <name type="scientific">Hadarchaeum yellowstonense</name>
    <dbReference type="NCBI Taxonomy" id="1776334"/>
    <lineage>
        <taxon>Archaea</taxon>
        <taxon>Methanobacteriati</taxon>
        <taxon>Candidatus Hadarchaeota</taxon>
        <taxon>Candidatus Hadarchaeia</taxon>
        <taxon>Candidatus Hadarchaeales</taxon>
        <taxon>Candidatus Hadarchaeaceae</taxon>
        <taxon>Candidatus Hadarchaeum</taxon>
    </lineage>
</organism>
<dbReference type="NCBIfam" id="NF003363">
    <property type="entry name" value="PRK04439.1-2"/>
    <property type="match status" value="1"/>
</dbReference>
<name>A0A147JT53_HADYE</name>
<dbReference type="Gene3D" id="3.30.300.340">
    <property type="entry name" value="S-adenosylmethionine synthetase, N-terminal domain"/>
    <property type="match status" value="1"/>
</dbReference>
<dbReference type="InterPro" id="IPR027790">
    <property type="entry name" value="AdoMet_synthase_2_family"/>
</dbReference>
<dbReference type="NCBIfam" id="NF003366">
    <property type="entry name" value="PRK04439.1-5"/>
    <property type="match status" value="1"/>
</dbReference>
<dbReference type="InterPro" id="IPR042543">
    <property type="entry name" value="AdoMet_synthase_2"/>
</dbReference>
<accession>A0A147JT53</accession>
<dbReference type="STRING" id="1776334.APZ16_03170"/>
<dbReference type="EMBL" id="LQMQ01000057">
    <property type="protein sequence ID" value="KUO39685.1"/>
    <property type="molecule type" value="Genomic_DNA"/>
</dbReference>
<proteinExistence type="predicted"/>
<gene>
    <name evidence="1" type="ORF">APZ16_03170</name>
</gene>
<dbReference type="Gene3D" id="3.30.300.280">
    <property type="entry name" value="S-adenosylmethionine synthetase, C-terminal domain"/>
    <property type="match status" value="1"/>
</dbReference>
<dbReference type="InterPro" id="IPR042544">
    <property type="entry name" value="AdoMet_synthase_3"/>
</dbReference>